<dbReference type="SUPFAM" id="SSF46894">
    <property type="entry name" value="C-terminal effector domain of the bipartite response regulators"/>
    <property type="match status" value="1"/>
</dbReference>
<accession>A0ABP7DWK7</accession>
<evidence type="ECO:0000256" key="3">
    <source>
        <dbReference type="ARBA" id="ARBA00023163"/>
    </source>
</evidence>
<name>A0ABP7DWK7_9ACTN</name>
<dbReference type="Gene3D" id="1.10.10.10">
    <property type="entry name" value="Winged helix-like DNA-binding domain superfamily/Winged helix DNA-binding domain"/>
    <property type="match status" value="1"/>
</dbReference>
<evidence type="ECO:0000256" key="1">
    <source>
        <dbReference type="ARBA" id="ARBA00023015"/>
    </source>
</evidence>
<dbReference type="InterPro" id="IPR016032">
    <property type="entry name" value="Sig_transdc_resp-reg_C-effctor"/>
</dbReference>
<keyword evidence="2" id="KW-0238">DNA-binding</keyword>
<evidence type="ECO:0000256" key="4">
    <source>
        <dbReference type="SAM" id="MobiDB-lite"/>
    </source>
</evidence>
<dbReference type="PANTHER" id="PTHR44688">
    <property type="entry name" value="DNA-BINDING TRANSCRIPTIONAL ACTIVATOR DEVR_DOSR"/>
    <property type="match status" value="1"/>
</dbReference>
<feature type="compositionally biased region" description="Polar residues" evidence="4">
    <location>
        <begin position="1"/>
        <end position="16"/>
    </location>
</feature>
<comment type="caution">
    <text evidence="6">The sequence shown here is derived from an EMBL/GenBank/DDBJ whole genome shotgun (WGS) entry which is preliminary data.</text>
</comment>
<sequence length="200" mass="21010">MSLNATAEGLPTSTAPATDPVGDSAVVPKDVTVLTTGRVDRAFHDDLKSHYAHHPDIAVVLVAGRVTAHDIVAVAPYGVAAVVRSAELHDDPDLLTGVKSLVADGGHRLPTGVGSRIRTAAAAPLGRPGVLLTPPEVAVLVLVAEGLSRTGIARRLHRDDEHVRYTLKSIFGRLGVERRAEAVAYAAREGLLWGPDREAP</sequence>
<evidence type="ECO:0000259" key="5">
    <source>
        <dbReference type="PROSITE" id="PS50043"/>
    </source>
</evidence>
<dbReference type="Proteomes" id="UP001499884">
    <property type="component" value="Unassembled WGS sequence"/>
</dbReference>
<gene>
    <name evidence="6" type="ORF">GCM10023082_06270</name>
</gene>
<feature type="region of interest" description="Disordered" evidence="4">
    <location>
        <begin position="1"/>
        <end position="24"/>
    </location>
</feature>
<reference evidence="7" key="1">
    <citation type="journal article" date="2019" name="Int. J. Syst. Evol. Microbiol.">
        <title>The Global Catalogue of Microorganisms (GCM) 10K type strain sequencing project: providing services to taxonomists for standard genome sequencing and annotation.</title>
        <authorList>
            <consortium name="The Broad Institute Genomics Platform"/>
            <consortium name="The Broad Institute Genome Sequencing Center for Infectious Disease"/>
            <person name="Wu L."/>
            <person name="Ma J."/>
        </authorList>
    </citation>
    <scope>NUCLEOTIDE SEQUENCE [LARGE SCALE GENOMIC DNA]</scope>
    <source>
        <strain evidence="7">JCM 30846</strain>
    </source>
</reference>
<dbReference type="Pfam" id="PF00196">
    <property type="entry name" value="GerE"/>
    <property type="match status" value="1"/>
</dbReference>
<keyword evidence="3" id="KW-0804">Transcription</keyword>
<evidence type="ECO:0000313" key="6">
    <source>
        <dbReference type="EMBL" id="GAA3711184.1"/>
    </source>
</evidence>
<dbReference type="PANTHER" id="PTHR44688:SF16">
    <property type="entry name" value="DNA-BINDING TRANSCRIPTIONAL ACTIVATOR DEVR_DOSR"/>
    <property type="match status" value="1"/>
</dbReference>
<dbReference type="PROSITE" id="PS50043">
    <property type="entry name" value="HTH_LUXR_2"/>
    <property type="match status" value="1"/>
</dbReference>
<keyword evidence="1" id="KW-0805">Transcription regulation</keyword>
<feature type="domain" description="HTH luxR-type" evidence="5">
    <location>
        <begin position="125"/>
        <end position="190"/>
    </location>
</feature>
<dbReference type="InterPro" id="IPR000792">
    <property type="entry name" value="Tscrpt_reg_LuxR_C"/>
</dbReference>
<organism evidence="6 7">
    <name type="scientific">Streptomyces tremellae</name>
    <dbReference type="NCBI Taxonomy" id="1124239"/>
    <lineage>
        <taxon>Bacteria</taxon>
        <taxon>Bacillati</taxon>
        <taxon>Actinomycetota</taxon>
        <taxon>Actinomycetes</taxon>
        <taxon>Kitasatosporales</taxon>
        <taxon>Streptomycetaceae</taxon>
        <taxon>Streptomyces</taxon>
    </lineage>
</organism>
<proteinExistence type="predicted"/>
<keyword evidence="7" id="KW-1185">Reference proteome</keyword>
<dbReference type="EMBL" id="BAABEP010000002">
    <property type="protein sequence ID" value="GAA3711184.1"/>
    <property type="molecule type" value="Genomic_DNA"/>
</dbReference>
<dbReference type="CDD" id="cd06170">
    <property type="entry name" value="LuxR_C_like"/>
    <property type="match status" value="1"/>
</dbReference>
<dbReference type="RefSeq" id="WP_345640719.1">
    <property type="nucleotide sequence ID" value="NZ_BAABEP010000002.1"/>
</dbReference>
<dbReference type="SMART" id="SM00421">
    <property type="entry name" value="HTH_LUXR"/>
    <property type="match status" value="1"/>
</dbReference>
<evidence type="ECO:0000313" key="7">
    <source>
        <dbReference type="Proteomes" id="UP001499884"/>
    </source>
</evidence>
<protein>
    <recommendedName>
        <fullName evidence="5">HTH luxR-type domain-containing protein</fullName>
    </recommendedName>
</protein>
<dbReference type="InterPro" id="IPR036388">
    <property type="entry name" value="WH-like_DNA-bd_sf"/>
</dbReference>
<evidence type="ECO:0000256" key="2">
    <source>
        <dbReference type="ARBA" id="ARBA00023125"/>
    </source>
</evidence>